<reference evidence="4" key="1">
    <citation type="journal article" date="2020" name="mSystems">
        <title>Genome- and Community-Level Interaction Insights into Carbon Utilization and Element Cycling Functions of Hydrothermarchaeota in Hydrothermal Sediment.</title>
        <authorList>
            <person name="Zhou Z."/>
            <person name="Liu Y."/>
            <person name="Xu W."/>
            <person name="Pan J."/>
            <person name="Luo Z.H."/>
            <person name="Li M."/>
        </authorList>
    </citation>
    <scope>NUCLEOTIDE SEQUENCE [LARGE SCALE GENOMIC DNA]</scope>
    <source>
        <strain evidence="4">HyVt-501</strain>
    </source>
</reference>
<evidence type="ECO:0000256" key="1">
    <source>
        <dbReference type="ARBA" id="ARBA00022676"/>
    </source>
</evidence>
<evidence type="ECO:0000256" key="2">
    <source>
        <dbReference type="ARBA" id="ARBA00022679"/>
    </source>
</evidence>
<sequence length="349" mass="40367">MIVRREYWNELNQKVKEKRRFETRDIVERLGCITPEQITISNHPIDKPTTSFNPSLKISGEEVRIYARITLGYYSYSSAVVEFTIPFEETECCGEGNYIARLAVVPTNRYDFWGVEDPRVNEIEGKLYMTYCGRTVSYFEADRKVEKTLPVTAVLTEEGWKKIAVFRMEDELRSFVASDKNAFVVRAKGLYLFHRLHMLNDKFYLSVCELPEDLLHIEDFREVIIGENVTVLEEANFEEKIGWATPPIKVGDEYVVLIHGVDKERGVYRVFAVLMNEEGYFTAVTPFYIMEPKEIYEVYGDRPYVVFPCGADLKGEHIYISYGAADSVIALGRIKLETLLGILNDNRLF</sequence>
<dbReference type="InterPro" id="IPR007184">
    <property type="entry name" value="Mannoside_phosphorylase"/>
</dbReference>
<organism evidence="4">
    <name type="scientific">Aquifex aeolicus</name>
    <dbReference type="NCBI Taxonomy" id="63363"/>
    <lineage>
        <taxon>Bacteria</taxon>
        <taxon>Pseudomonadati</taxon>
        <taxon>Aquificota</taxon>
        <taxon>Aquificia</taxon>
        <taxon>Aquificales</taxon>
        <taxon>Aquificaceae</taxon>
        <taxon>Aquifex</taxon>
    </lineage>
</organism>
<comment type="similarity">
    <text evidence="3">Belongs to the glycosyl hydrolase 130 family.</text>
</comment>
<keyword evidence="2" id="KW-0808">Transferase</keyword>
<proteinExistence type="inferred from homology"/>
<dbReference type="InterPro" id="IPR023296">
    <property type="entry name" value="Glyco_hydro_beta-prop_sf"/>
</dbReference>
<name>A0A7C5PYT9_AQUAO</name>
<dbReference type="GO" id="GO:0016757">
    <property type="term" value="F:glycosyltransferase activity"/>
    <property type="evidence" value="ECO:0007669"/>
    <property type="project" value="UniProtKB-KW"/>
</dbReference>
<keyword evidence="4" id="KW-0326">Glycosidase</keyword>
<dbReference type="PANTHER" id="PTHR34106">
    <property type="entry name" value="GLYCOSIDASE"/>
    <property type="match status" value="1"/>
</dbReference>
<evidence type="ECO:0000256" key="3">
    <source>
        <dbReference type="ARBA" id="ARBA00024356"/>
    </source>
</evidence>
<gene>
    <name evidence="4" type="ORF">ENJ61_01885</name>
</gene>
<dbReference type="PANTHER" id="PTHR34106:SF5">
    <property type="entry name" value="GLYCOSIDASE"/>
    <property type="match status" value="1"/>
</dbReference>
<evidence type="ECO:0000313" key="4">
    <source>
        <dbReference type="EMBL" id="HHJ63636.1"/>
    </source>
</evidence>
<protein>
    <submittedName>
        <fullName evidence="4">Glycosidase</fullName>
    </submittedName>
</protein>
<dbReference type="Pfam" id="PF04041">
    <property type="entry name" value="Glyco_hydro_130"/>
    <property type="match status" value="1"/>
</dbReference>
<dbReference type="GO" id="GO:0016798">
    <property type="term" value="F:hydrolase activity, acting on glycosyl bonds"/>
    <property type="evidence" value="ECO:0007669"/>
    <property type="project" value="UniProtKB-KW"/>
</dbReference>
<keyword evidence="4" id="KW-0378">Hydrolase</keyword>
<accession>A0A7C5PYT9</accession>
<keyword evidence="1" id="KW-0328">Glycosyltransferase</keyword>
<comment type="caution">
    <text evidence="4">The sequence shown here is derived from an EMBL/GenBank/DDBJ whole genome shotgun (WGS) entry which is preliminary data.</text>
</comment>
<dbReference type="EMBL" id="DRNB01000064">
    <property type="protein sequence ID" value="HHJ63636.1"/>
    <property type="molecule type" value="Genomic_DNA"/>
</dbReference>
<dbReference type="Gene3D" id="2.115.10.20">
    <property type="entry name" value="Glycosyl hydrolase domain, family 43"/>
    <property type="match status" value="1"/>
</dbReference>
<dbReference type="SUPFAM" id="SSF75005">
    <property type="entry name" value="Arabinanase/levansucrase/invertase"/>
    <property type="match status" value="1"/>
</dbReference>
<dbReference type="AlphaFoldDB" id="A0A7C5PYT9"/>
<dbReference type="Proteomes" id="UP000885792">
    <property type="component" value="Unassembled WGS sequence"/>
</dbReference>